<gene>
    <name evidence="3" type="ORF">H0486_15855</name>
</gene>
<evidence type="ECO:0000256" key="1">
    <source>
        <dbReference type="ARBA" id="ARBA00038240"/>
    </source>
</evidence>
<organism evidence="3 4">
    <name type="scientific">Variimorphobacter saccharofermentans</name>
    <dbReference type="NCBI Taxonomy" id="2755051"/>
    <lineage>
        <taxon>Bacteria</taxon>
        <taxon>Bacillati</taxon>
        <taxon>Bacillota</taxon>
        <taxon>Clostridia</taxon>
        <taxon>Lachnospirales</taxon>
        <taxon>Lachnospiraceae</taxon>
        <taxon>Variimorphobacter</taxon>
    </lineage>
</organism>
<dbReference type="RefSeq" id="WP_228353936.1">
    <property type="nucleotide sequence ID" value="NZ_JACEGA010000001.1"/>
</dbReference>
<name>A0A839K401_9FIRM</name>
<dbReference type="Pfam" id="PF01636">
    <property type="entry name" value="APH"/>
    <property type="match status" value="1"/>
</dbReference>
<sequence length="308" mass="35267">MKNDKIHSVLQYWGISAEPKLINNDTWAVGDNHLIKVYHDAGRLQRNMVIMKSLGESGIPVAGILPTLKGLDYIEEGGCCYLIMERLSGDPIQDIYQDNYRDIAYKTGSVVGRLHKAFLACEKKIDCWNNSFAEEMTGWVSDTLKAKNYPYIAKSNCEYSIKKLLSCYDKLPKQLIHRDIHYGNLLFDQGEFSGYIDFDLSQKNVRVFDISYFLAGLLVEHDKKKEDIAKWFDMVTAFVNGYERVNPLSNIEKDSISCLMENIELLFAAYFLGEDMNDLAKNAAELYFFMSQNSDQIDIAVHKQFHVG</sequence>
<dbReference type="SUPFAM" id="SSF56112">
    <property type="entry name" value="Protein kinase-like (PK-like)"/>
    <property type="match status" value="1"/>
</dbReference>
<proteinExistence type="inferred from homology"/>
<dbReference type="GO" id="GO:0019202">
    <property type="term" value="F:amino acid kinase activity"/>
    <property type="evidence" value="ECO:0007669"/>
    <property type="project" value="TreeGrafter"/>
</dbReference>
<comment type="similarity">
    <text evidence="1">Belongs to the pseudomonas-type ThrB family.</text>
</comment>
<dbReference type="InterPro" id="IPR002575">
    <property type="entry name" value="Aminoglycoside_PTrfase"/>
</dbReference>
<protein>
    <submittedName>
        <fullName evidence="3">Phosphotransferase</fullName>
    </submittedName>
</protein>
<dbReference type="PANTHER" id="PTHR21064:SF6">
    <property type="entry name" value="AMINOGLYCOSIDE PHOSPHOTRANSFERASE DOMAIN-CONTAINING PROTEIN"/>
    <property type="match status" value="1"/>
</dbReference>
<dbReference type="Proteomes" id="UP000574276">
    <property type="component" value="Unassembled WGS sequence"/>
</dbReference>
<dbReference type="AlphaFoldDB" id="A0A839K401"/>
<dbReference type="InterPro" id="IPR011009">
    <property type="entry name" value="Kinase-like_dom_sf"/>
</dbReference>
<feature type="domain" description="Aminoglycoside phosphotransferase" evidence="2">
    <location>
        <begin position="23"/>
        <end position="215"/>
    </location>
</feature>
<dbReference type="EMBL" id="JACEGA010000001">
    <property type="protein sequence ID" value="MBB2184356.1"/>
    <property type="molecule type" value="Genomic_DNA"/>
</dbReference>
<dbReference type="PANTHER" id="PTHR21064">
    <property type="entry name" value="AMINOGLYCOSIDE PHOSPHOTRANSFERASE DOMAIN-CONTAINING PROTEIN-RELATED"/>
    <property type="match status" value="1"/>
</dbReference>
<evidence type="ECO:0000313" key="3">
    <source>
        <dbReference type="EMBL" id="MBB2184356.1"/>
    </source>
</evidence>
<keyword evidence="4" id="KW-1185">Reference proteome</keyword>
<accession>A0A839K401</accession>
<evidence type="ECO:0000259" key="2">
    <source>
        <dbReference type="Pfam" id="PF01636"/>
    </source>
</evidence>
<comment type="caution">
    <text evidence="3">The sequence shown here is derived from an EMBL/GenBank/DDBJ whole genome shotgun (WGS) entry which is preliminary data.</text>
</comment>
<dbReference type="InterPro" id="IPR050249">
    <property type="entry name" value="Pseudomonas-type_ThrB"/>
</dbReference>
<evidence type="ECO:0000313" key="4">
    <source>
        <dbReference type="Proteomes" id="UP000574276"/>
    </source>
</evidence>
<keyword evidence="3" id="KW-0808">Transferase</keyword>
<dbReference type="Gene3D" id="3.90.1200.10">
    <property type="match status" value="1"/>
</dbReference>
<reference evidence="3 4" key="1">
    <citation type="submission" date="2020-07" db="EMBL/GenBank/DDBJ databases">
        <title>Characterization and genome sequencing of isolate MD1, a novel member within the family Lachnospiraceae.</title>
        <authorList>
            <person name="Rettenmaier R."/>
            <person name="Di Bello L."/>
            <person name="Zinser C."/>
            <person name="Scheitz K."/>
            <person name="Liebl W."/>
            <person name="Zverlov V."/>
        </authorList>
    </citation>
    <scope>NUCLEOTIDE SEQUENCE [LARGE SCALE GENOMIC DNA]</scope>
    <source>
        <strain evidence="3 4">MD1</strain>
    </source>
</reference>